<evidence type="ECO:0000313" key="2">
    <source>
        <dbReference type="Proteomes" id="UP001595901"/>
    </source>
</evidence>
<reference evidence="2" key="1">
    <citation type="journal article" date="2019" name="Int. J. Syst. Evol. Microbiol.">
        <title>The Global Catalogue of Microorganisms (GCM) 10K type strain sequencing project: providing services to taxonomists for standard genome sequencing and annotation.</title>
        <authorList>
            <consortium name="The Broad Institute Genomics Platform"/>
            <consortium name="The Broad Institute Genome Sequencing Center for Infectious Disease"/>
            <person name="Wu L."/>
            <person name="Ma J."/>
        </authorList>
    </citation>
    <scope>NUCLEOTIDE SEQUENCE [LARGE SCALE GENOMIC DNA]</scope>
    <source>
        <strain evidence="2">CCUG 58728</strain>
    </source>
</reference>
<organism evidence="1 2">
    <name type="scientific">Streptococcus dentapri</name>
    <dbReference type="NCBI Taxonomy" id="573564"/>
    <lineage>
        <taxon>Bacteria</taxon>
        <taxon>Bacillati</taxon>
        <taxon>Bacillota</taxon>
        <taxon>Bacilli</taxon>
        <taxon>Lactobacillales</taxon>
        <taxon>Streptococcaceae</taxon>
        <taxon>Streptococcus</taxon>
    </lineage>
</organism>
<name>A0ABV8D2D2_9STRE</name>
<gene>
    <name evidence="1" type="ORF">ACFOSE_07395</name>
</gene>
<dbReference type="RefSeq" id="WP_380432100.1">
    <property type="nucleotide sequence ID" value="NZ_JBHSAC010000061.1"/>
</dbReference>
<protein>
    <recommendedName>
        <fullName evidence="3">DUF2750 domain-containing protein</fullName>
    </recommendedName>
</protein>
<comment type="caution">
    <text evidence="1">The sequence shown here is derived from an EMBL/GenBank/DDBJ whole genome shotgun (WGS) entry which is preliminary data.</text>
</comment>
<keyword evidence="2" id="KW-1185">Reference proteome</keyword>
<proteinExistence type="predicted"/>
<evidence type="ECO:0008006" key="3">
    <source>
        <dbReference type="Google" id="ProtNLM"/>
    </source>
</evidence>
<evidence type="ECO:0000313" key="1">
    <source>
        <dbReference type="EMBL" id="MFC3932582.1"/>
    </source>
</evidence>
<dbReference type="Proteomes" id="UP001595901">
    <property type="component" value="Unassembled WGS sequence"/>
</dbReference>
<sequence>MTSIEQLLKEEQTFSLSFDRRLPISFQQQFWRMIAYLTKHEIPWFNGEKADDHFMCQQFLGQQWEHDYQSVVIVFRPAERYLGWQYDDETDEWGVSIQDVYGFRWNHLAQEADYTFDEIEEFQETFVDTSDLTALFGKK</sequence>
<accession>A0ABV8D2D2</accession>
<dbReference type="EMBL" id="JBHSAC010000061">
    <property type="protein sequence ID" value="MFC3932582.1"/>
    <property type="molecule type" value="Genomic_DNA"/>
</dbReference>